<protein>
    <submittedName>
        <fullName evidence="1">Uncharacterized protein</fullName>
    </submittedName>
</protein>
<proteinExistence type="predicted"/>
<accession>A0ABU6NZD7</accession>
<sequence>MDKIEKFNVKEGERDILVTILLEAAEAMKSLEECEIYLVNISDEEPNSVFVYEV</sequence>
<comment type="caution">
    <text evidence="1">The sequence shown here is derived from an EMBL/GenBank/DDBJ whole genome shotgun (WGS) entry which is preliminary data.</text>
</comment>
<dbReference type="SUPFAM" id="SSF54909">
    <property type="entry name" value="Dimeric alpha+beta barrel"/>
    <property type="match status" value="1"/>
</dbReference>
<dbReference type="InterPro" id="IPR011008">
    <property type="entry name" value="Dimeric_a/b-barrel"/>
</dbReference>
<dbReference type="Proteomes" id="UP001342826">
    <property type="component" value="Unassembled WGS sequence"/>
</dbReference>
<evidence type="ECO:0000313" key="1">
    <source>
        <dbReference type="EMBL" id="MED4402391.1"/>
    </source>
</evidence>
<dbReference type="Gene3D" id="3.30.70.100">
    <property type="match status" value="1"/>
</dbReference>
<dbReference type="RefSeq" id="WP_235843039.1">
    <property type="nucleotide sequence ID" value="NZ_JARTFQ010000005.1"/>
</dbReference>
<keyword evidence="2" id="KW-1185">Reference proteome</keyword>
<name>A0ABU6NZD7_9BACI</name>
<organism evidence="1 2">
    <name type="scientific">Metabacillus fastidiosus</name>
    <dbReference type="NCBI Taxonomy" id="1458"/>
    <lineage>
        <taxon>Bacteria</taxon>
        <taxon>Bacillati</taxon>
        <taxon>Bacillota</taxon>
        <taxon>Bacilli</taxon>
        <taxon>Bacillales</taxon>
        <taxon>Bacillaceae</taxon>
        <taxon>Metabacillus</taxon>
    </lineage>
</organism>
<dbReference type="GeneID" id="301143611"/>
<evidence type="ECO:0000313" key="2">
    <source>
        <dbReference type="Proteomes" id="UP001342826"/>
    </source>
</evidence>
<reference evidence="1 2" key="1">
    <citation type="submission" date="2023-03" db="EMBL/GenBank/DDBJ databases">
        <title>Bacillus Genome Sequencing.</title>
        <authorList>
            <person name="Dunlap C."/>
        </authorList>
    </citation>
    <scope>NUCLEOTIDE SEQUENCE [LARGE SCALE GENOMIC DNA]</scope>
    <source>
        <strain evidence="1 2">NRS-1717</strain>
    </source>
</reference>
<gene>
    <name evidence="1" type="ORF">P9271_13805</name>
</gene>
<dbReference type="EMBL" id="JARTFS010000011">
    <property type="protein sequence ID" value="MED4402391.1"/>
    <property type="molecule type" value="Genomic_DNA"/>
</dbReference>